<evidence type="ECO:0000313" key="2">
    <source>
        <dbReference type="EMBL" id="EGC30519.1"/>
    </source>
</evidence>
<sequence length="120" mass="13723">MGFENISSIVTLMSFGTMRVCLSFFYNSNFESLKVNINTISYIKEHVVATITNNNFSGSNKDKQKTFQINYQRPVVSTEIDNNRSSNNDKQKTAMSDGGTKFFGTTQRTEHNSNYNNKFF</sequence>
<proteinExistence type="predicted"/>
<name>F0ZZV0_DICPU</name>
<evidence type="ECO:0000313" key="3">
    <source>
        <dbReference type="Proteomes" id="UP000001064"/>
    </source>
</evidence>
<organism evidence="2 3">
    <name type="scientific">Dictyostelium purpureum</name>
    <name type="common">Slime mold</name>
    <dbReference type="NCBI Taxonomy" id="5786"/>
    <lineage>
        <taxon>Eukaryota</taxon>
        <taxon>Amoebozoa</taxon>
        <taxon>Evosea</taxon>
        <taxon>Eumycetozoa</taxon>
        <taxon>Dictyostelia</taxon>
        <taxon>Dictyosteliales</taxon>
        <taxon>Dictyosteliaceae</taxon>
        <taxon>Dictyostelium</taxon>
    </lineage>
</organism>
<protein>
    <submittedName>
        <fullName evidence="2">Uncharacterized protein</fullName>
    </submittedName>
</protein>
<keyword evidence="3" id="KW-1185">Reference proteome</keyword>
<accession>F0ZZV0</accession>
<dbReference type="KEGG" id="dpp:DICPUDRAFT_83549"/>
<evidence type="ECO:0000256" key="1">
    <source>
        <dbReference type="SAM" id="MobiDB-lite"/>
    </source>
</evidence>
<dbReference type="EMBL" id="GL871322">
    <property type="protein sequence ID" value="EGC30519.1"/>
    <property type="molecule type" value="Genomic_DNA"/>
</dbReference>
<gene>
    <name evidence="2" type="ORF">DICPUDRAFT_83549</name>
</gene>
<dbReference type="VEuPathDB" id="AmoebaDB:DICPUDRAFT_83549"/>
<dbReference type="AlphaFoldDB" id="F0ZZV0"/>
<dbReference type="RefSeq" id="XP_003292942.1">
    <property type="nucleotide sequence ID" value="XM_003292894.1"/>
</dbReference>
<reference evidence="3" key="1">
    <citation type="journal article" date="2011" name="Genome Biol.">
        <title>Comparative genomics of the social amoebae Dictyostelium discoideum and Dictyostelium purpureum.</title>
        <authorList>
            <consortium name="US DOE Joint Genome Institute (JGI-PGF)"/>
            <person name="Sucgang R."/>
            <person name="Kuo A."/>
            <person name="Tian X."/>
            <person name="Salerno W."/>
            <person name="Parikh A."/>
            <person name="Feasley C.L."/>
            <person name="Dalin E."/>
            <person name="Tu H."/>
            <person name="Huang E."/>
            <person name="Barry K."/>
            <person name="Lindquist E."/>
            <person name="Shapiro H."/>
            <person name="Bruce D."/>
            <person name="Schmutz J."/>
            <person name="Salamov A."/>
            <person name="Fey P."/>
            <person name="Gaudet P."/>
            <person name="Anjard C."/>
            <person name="Babu M.M."/>
            <person name="Basu S."/>
            <person name="Bushmanova Y."/>
            <person name="van der Wel H."/>
            <person name="Katoh-Kurasawa M."/>
            <person name="Dinh C."/>
            <person name="Coutinho P.M."/>
            <person name="Saito T."/>
            <person name="Elias M."/>
            <person name="Schaap P."/>
            <person name="Kay R.R."/>
            <person name="Henrissat B."/>
            <person name="Eichinger L."/>
            <person name="Rivero F."/>
            <person name="Putnam N.H."/>
            <person name="West C.M."/>
            <person name="Loomis W.F."/>
            <person name="Chisholm R.L."/>
            <person name="Shaulsky G."/>
            <person name="Strassmann J.E."/>
            <person name="Queller D.C."/>
            <person name="Kuspa A."/>
            <person name="Grigoriev I.V."/>
        </authorList>
    </citation>
    <scope>NUCLEOTIDE SEQUENCE [LARGE SCALE GENOMIC DNA]</scope>
    <source>
        <strain evidence="3">QSDP1</strain>
    </source>
</reference>
<feature type="region of interest" description="Disordered" evidence="1">
    <location>
        <begin position="79"/>
        <end position="110"/>
    </location>
</feature>
<dbReference type="Proteomes" id="UP000001064">
    <property type="component" value="Unassembled WGS sequence"/>
</dbReference>
<dbReference type="InParanoid" id="F0ZZV0"/>
<dbReference type="GeneID" id="10510346"/>